<dbReference type="EMBL" id="MU853226">
    <property type="protein sequence ID" value="KAK4125258.1"/>
    <property type="molecule type" value="Genomic_DNA"/>
</dbReference>
<evidence type="ECO:0000313" key="3">
    <source>
        <dbReference type="Proteomes" id="UP001302602"/>
    </source>
</evidence>
<proteinExistence type="predicted"/>
<gene>
    <name evidence="2" type="ORF">N657DRAFT_644103</name>
</gene>
<dbReference type="Proteomes" id="UP001302602">
    <property type="component" value="Unassembled WGS sequence"/>
</dbReference>
<keyword evidence="3" id="KW-1185">Reference proteome</keyword>
<dbReference type="RefSeq" id="XP_062649029.1">
    <property type="nucleotide sequence ID" value="XM_062792693.1"/>
</dbReference>
<organism evidence="2 3">
    <name type="scientific">Parathielavia appendiculata</name>
    <dbReference type="NCBI Taxonomy" id="2587402"/>
    <lineage>
        <taxon>Eukaryota</taxon>
        <taxon>Fungi</taxon>
        <taxon>Dikarya</taxon>
        <taxon>Ascomycota</taxon>
        <taxon>Pezizomycotina</taxon>
        <taxon>Sordariomycetes</taxon>
        <taxon>Sordariomycetidae</taxon>
        <taxon>Sordariales</taxon>
        <taxon>Chaetomiaceae</taxon>
        <taxon>Parathielavia</taxon>
    </lineage>
</organism>
<feature type="region of interest" description="Disordered" evidence="1">
    <location>
        <begin position="28"/>
        <end position="75"/>
    </location>
</feature>
<protein>
    <submittedName>
        <fullName evidence="2">Uncharacterized protein</fullName>
    </submittedName>
</protein>
<reference evidence="2" key="2">
    <citation type="submission" date="2023-05" db="EMBL/GenBank/DDBJ databases">
        <authorList>
            <consortium name="Lawrence Berkeley National Laboratory"/>
            <person name="Steindorff A."/>
            <person name="Hensen N."/>
            <person name="Bonometti L."/>
            <person name="Westerberg I."/>
            <person name="Brannstrom I.O."/>
            <person name="Guillou S."/>
            <person name="Cros-Aarteil S."/>
            <person name="Calhoun S."/>
            <person name="Haridas S."/>
            <person name="Kuo A."/>
            <person name="Mondo S."/>
            <person name="Pangilinan J."/>
            <person name="Riley R."/>
            <person name="Labutti K."/>
            <person name="Andreopoulos B."/>
            <person name="Lipzen A."/>
            <person name="Chen C."/>
            <person name="Yanf M."/>
            <person name="Daum C."/>
            <person name="Ng V."/>
            <person name="Clum A."/>
            <person name="Ohm R."/>
            <person name="Martin F."/>
            <person name="Silar P."/>
            <person name="Natvig D."/>
            <person name="Lalanne C."/>
            <person name="Gautier V."/>
            <person name="Ament-Velasquez S.L."/>
            <person name="Kruys A."/>
            <person name="Hutchinson M.I."/>
            <person name="Powell A.J."/>
            <person name="Barry K."/>
            <person name="Miller A.N."/>
            <person name="Grigoriev I.V."/>
            <person name="Debuchy R."/>
            <person name="Gladieux P."/>
            <person name="Thoren M.H."/>
            <person name="Johannesson H."/>
        </authorList>
    </citation>
    <scope>NUCLEOTIDE SEQUENCE</scope>
    <source>
        <strain evidence="2">CBS 731.68</strain>
    </source>
</reference>
<feature type="compositionally biased region" description="Polar residues" evidence="1">
    <location>
        <begin position="43"/>
        <end position="67"/>
    </location>
</feature>
<dbReference type="GeneID" id="87829462"/>
<sequence length="119" mass="12624">MLFEDDTEMVITHPTELASTLLVEEYPSEAEVKTRSDDRLQPPSKTSATLTQSSIPSTEAQDRSASGLSGDGFALASSADDTAAAGTGLFPGNWSAVGLEGTYSWASGQTEGRTDMSWW</sequence>
<reference evidence="2" key="1">
    <citation type="journal article" date="2023" name="Mol. Phylogenet. Evol.">
        <title>Genome-scale phylogeny and comparative genomics of the fungal order Sordariales.</title>
        <authorList>
            <person name="Hensen N."/>
            <person name="Bonometti L."/>
            <person name="Westerberg I."/>
            <person name="Brannstrom I.O."/>
            <person name="Guillou S."/>
            <person name="Cros-Aarteil S."/>
            <person name="Calhoun S."/>
            <person name="Haridas S."/>
            <person name="Kuo A."/>
            <person name="Mondo S."/>
            <person name="Pangilinan J."/>
            <person name="Riley R."/>
            <person name="LaButti K."/>
            <person name="Andreopoulos B."/>
            <person name="Lipzen A."/>
            <person name="Chen C."/>
            <person name="Yan M."/>
            <person name="Daum C."/>
            <person name="Ng V."/>
            <person name="Clum A."/>
            <person name="Steindorff A."/>
            <person name="Ohm R.A."/>
            <person name="Martin F."/>
            <person name="Silar P."/>
            <person name="Natvig D.O."/>
            <person name="Lalanne C."/>
            <person name="Gautier V."/>
            <person name="Ament-Velasquez S.L."/>
            <person name="Kruys A."/>
            <person name="Hutchinson M.I."/>
            <person name="Powell A.J."/>
            <person name="Barry K."/>
            <person name="Miller A.N."/>
            <person name="Grigoriev I.V."/>
            <person name="Debuchy R."/>
            <person name="Gladieux P."/>
            <person name="Hiltunen Thoren M."/>
            <person name="Johannesson H."/>
        </authorList>
    </citation>
    <scope>NUCLEOTIDE SEQUENCE</scope>
    <source>
        <strain evidence="2">CBS 731.68</strain>
    </source>
</reference>
<accession>A0AAN6Z5E6</accession>
<dbReference type="AlphaFoldDB" id="A0AAN6Z5E6"/>
<comment type="caution">
    <text evidence="2">The sequence shown here is derived from an EMBL/GenBank/DDBJ whole genome shotgun (WGS) entry which is preliminary data.</text>
</comment>
<name>A0AAN6Z5E6_9PEZI</name>
<evidence type="ECO:0000256" key="1">
    <source>
        <dbReference type="SAM" id="MobiDB-lite"/>
    </source>
</evidence>
<feature type="compositionally biased region" description="Basic and acidic residues" evidence="1">
    <location>
        <begin position="30"/>
        <end position="40"/>
    </location>
</feature>
<evidence type="ECO:0000313" key="2">
    <source>
        <dbReference type="EMBL" id="KAK4125258.1"/>
    </source>
</evidence>